<evidence type="ECO:0000256" key="5">
    <source>
        <dbReference type="ARBA" id="ARBA00020397"/>
    </source>
</evidence>
<evidence type="ECO:0000313" key="11">
    <source>
        <dbReference type="EMBL" id="ATX76077.1"/>
    </source>
</evidence>
<keyword evidence="8" id="KW-0028">Amino-acid biosynthesis</keyword>
<gene>
    <name evidence="8" type="primary">hisZ</name>
    <name evidence="11" type="ORF">REIFOR_00909</name>
</gene>
<dbReference type="Proteomes" id="UP000229757">
    <property type="component" value="Chromosome"/>
</dbReference>
<keyword evidence="11" id="KW-0808">Transferase</keyword>
<reference evidence="11 12" key="1">
    <citation type="journal article" date="2017" name="Environ. Microbiol.">
        <title>Genomic and physiological analyses of 'Reinekea forsetii' reveal a versatile opportunistic lifestyle during spring algae blooms.</title>
        <authorList>
            <person name="Avci B."/>
            <person name="Hahnke R.L."/>
            <person name="Chafee M."/>
            <person name="Fischer T."/>
            <person name="Gruber-Vodicka H."/>
            <person name="Tegetmeyer H.E."/>
            <person name="Harder J."/>
            <person name="Fuchs B.M."/>
            <person name="Amann R.I."/>
            <person name="Teeling H."/>
        </authorList>
    </citation>
    <scope>NUCLEOTIDE SEQUENCE [LARGE SCALE GENOMIC DNA]</scope>
    <source>
        <strain evidence="11 12">Hel1_31_D35</strain>
    </source>
</reference>
<protein>
    <recommendedName>
        <fullName evidence="5 8">ATP phosphoribosyltransferase regulatory subunit</fullName>
    </recommendedName>
</protein>
<feature type="binding site" evidence="9">
    <location>
        <position position="273"/>
    </location>
    <ligand>
        <name>L-histidine</name>
        <dbReference type="ChEBI" id="CHEBI:57595"/>
    </ligand>
</feature>
<keyword evidence="12" id="KW-1185">Reference proteome</keyword>
<dbReference type="AlphaFoldDB" id="A0A2K8KMK8"/>
<dbReference type="SUPFAM" id="SSF55681">
    <property type="entry name" value="Class II aaRS and biotin synthetases"/>
    <property type="match status" value="1"/>
</dbReference>
<dbReference type="Pfam" id="PF13393">
    <property type="entry name" value="tRNA-synt_His"/>
    <property type="match status" value="1"/>
</dbReference>
<comment type="subunit">
    <text evidence="4 8">Heteromultimer composed of HisG and HisZ subunits.</text>
</comment>
<feature type="binding site" evidence="9">
    <location>
        <begin position="83"/>
        <end position="85"/>
    </location>
    <ligand>
        <name>L-histidine</name>
        <dbReference type="ChEBI" id="CHEBI:57595"/>
    </ligand>
</feature>
<dbReference type="UniPathway" id="UPA00031">
    <property type="reaction ID" value="UER00006"/>
</dbReference>
<comment type="similarity">
    <text evidence="3 8">Belongs to the class-II aminoacyl-tRNA synthetase family. HisZ subfamily.</text>
</comment>
<dbReference type="Gene3D" id="3.30.930.10">
    <property type="entry name" value="Bira Bifunctional Protein, Domain 2"/>
    <property type="match status" value="1"/>
</dbReference>
<evidence type="ECO:0000256" key="2">
    <source>
        <dbReference type="ARBA" id="ARBA00004667"/>
    </source>
</evidence>
<dbReference type="InterPro" id="IPR045864">
    <property type="entry name" value="aa-tRNA-synth_II/BPL/LPL"/>
</dbReference>
<dbReference type="InterPro" id="IPR004516">
    <property type="entry name" value="HisRS/HisZ"/>
</dbReference>
<sequence>MTISERWLLPDGIEEILPPQAARIEALRRALLDEYRVWGYDLLQPPSAEYLESLLTGVGHDLDLLTFKITDQRSGRLMGISADRTQQVARMDAHSIPKIGVARYCYCGEVLHTKATHLLSSRSPMQIGAELYGYSGLDSEVEIVSLMLSSLQSAGLKQITVDLGHVGIYHALVAETELSASQQTELYGLLRLRALPELQQWLAAVDMAEEHKAIFLKLPAMAGSLDDLELWVEEFAEAPKAVLAALQTLKSIALAIRQAFPEVRIHFDLAELRNFNYHTGLVFSAFVPGFGQPVARGGRYDHTGEVFGRSRPATGFSSDLKILATLVVSDWAETPGILAPASNDPALAGVIRSLRAQGERIIQLFSEQPESDELGCDRVLVQDNGQWHIQLISQNGQV</sequence>
<dbReference type="RefSeq" id="WP_100256446.1">
    <property type="nucleotide sequence ID" value="NZ_CP011797.1"/>
</dbReference>
<feature type="binding site" evidence="9">
    <location>
        <position position="126"/>
    </location>
    <ligand>
        <name>L-histidine</name>
        <dbReference type="ChEBI" id="CHEBI:57595"/>
    </ligand>
</feature>
<dbReference type="GO" id="GO:0000105">
    <property type="term" value="P:L-histidine biosynthetic process"/>
    <property type="evidence" value="ECO:0007669"/>
    <property type="project" value="UniProtKB-UniRule"/>
</dbReference>
<keyword evidence="11" id="KW-0030">Aminoacyl-tRNA synthetase</keyword>
<accession>A0A2K8KMK8</accession>
<dbReference type="GO" id="GO:0004821">
    <property type="term" value="F:histidine-tRNA ligase activity"/>
    <property type="evidence" value="ECO:0007669"/>
    <property type="project" value="TreeGrafter"/>
</dbReference>
<keyword evidence="8" id="KW-0368">Histidine biosynthesis</keyword>
<comment type="pathway">
    <text evidence="2 8">Amino-acid biosynthesis; L-histidine biosynthesis; L-histidine from 5-phospho-alpha-D-ribose 1-diphosphate: step 1/9.</text>
</comment>
<dbReference type="OrthoDB" id="9769617at2"/>
<name>A0A2K8KMK8_9GAMM</name>
<evidence type="ECO:0000256" key="8">
    <source>
        <dbReference type="HAMAP-Rule" id="MF_00125"/>
    </source>
</evidence>
<dbReference type="GO" id="GO:0006427">
    <property type="term" value="P:histidyl-tRNA aminoacylation"/>
    <property type="evidence" value="ECO:0007669"/>
    <property type="project" value="TreeGrafter"/>
</dbReference>
<comment type="function">
    <text evidence="7 8">Required for the first step of histidine biosynthesis. May allow the feedback regulation of ATP phosphoribosyltransferase activity by histidine.</text>
</comment>
<evidence type="ECO:0000256" key="1">
    <source>
        <dbReference type="ARBA" id="ARBA00004496"/>
    </source>
</evidence>
<dbReference type="InterPro" id="IPR004517">
    <property type="entry name" value="HisZ"/>
</dbReference>
<dbReference type="EMBL" id="CP011797">
    <property type="protein sequence ID" value="ATX76077.1"/>
    <property type="molecule type" value="Genomic_DNA"/>
</dbReference>
<comment type="miscellaneous">
    <text evidence="8">This function is generally fulfilled by the C-terminal part of HisG, which is missing in some bacteria such as this one.</text>
</comment>
<keyword evidence="11" id="KW-0436">Ligase</keyword>
<dbReference type="InterPro" id="IPR041715">
    <property type="entry name" value="HisRS-like_core"/>
</dbReference>
<evidence type="ECO:0000256" key="3">
    <source>
        <dbReference type="ARBA" id="ARBA00005539"/>
    </source>
</evidence>
<dbReference type="KEGG" id="rfo:REIFOR_00909"/>
<organism evidence="11 12">
    <name type="scientific">Reinekea forsetii</name>
    <dbReference type="NCBI Taxonomy" id="1336806"/>
    <lineage>
        <taxon>Bacteria</taxon>
        <taxon>Pseudomonadati</taxon>
        <taxon>Pseudomonadota</taxon>
        <taxon>Gammaproteobacteria</taxon>
        <taxon>Oceanospirillales</taxon>
        <taxon>Saccharospirillaceae</taxon>
        <taxon>Reinekea</taxon>
    </lineage>
</organism>
<dbReference type="PANTHER" id="PTHR43707:SF1">
    <property type="entry name" value="HISTIDINE--TRNA LIGASE, MITOCHONDRIAL-RELATED"/>
    <property type="match status" value="1"/>
</dbReference>
<dbReference type="PANTHER" id="PTHR43707">
    <property type="entry name" value="HISTIDYL-TRNA SYNTHETASE"/>
    <property type="match status" value="1"/>
</dbReference>
<dbReference type="GO" id="GO:0016757">
    <property type="term" value="F:glycosyltransferase activity"/>
    <property type="evidence" value="ECO:0007669"/>
    <property type="project" value="UniProtKB-KW"/>
</dbReference>
<evidence type="ECO:0000256" key="7">
    <source>
        <dbReference type="ARBA" id="ARBA00025246"/>
    </source>
</evidence>
<evidence type="ECO:0000256" key="6">
    <source>
        <dbReference type="ARBA" id="ARBA00022490"/>
    </source>
</evidence>
<dbReference type="PIRSF" id="PIRSF001549">
    <property type="entry name" value="His-tRNA_synth"/>
    <property type="match status" value="1"/>
</dbReference>
<evidence type="ECO:0000313" key="12">
    <source>
        <dbReference type="Proteomes" id="UP000229757"/>
    </source>
</evidence>
<evidence type="ECO:0000256" key="9">
    <source>
        <dbReference type="PIRSR" id="PIRSR001549-1"/>
    </source>
</evidence>
<keyword evidence="6 8" id="KW-0963">Cytoplasm</keyword>
<dbReference type="GO" id="GO:0005737">
    <property type="term" value="C:cytoplasm"/>
    <property type="evidence" value="ECO:0007669"/>
    <property type="project" value="UniProtKB-SubCell"/>
</dbReference>
<dbReference type="NCBIfam" id="NF009086">
    <property type="entry name" value="PRK12421.1"/>
    <property type="match status" value="1"/>
</dbReference>
<evidence type="ECO:0000256" key="4">
    <source>
        <dbReference type="ARBA" id="ARBA00011496"/>
    </source>
</evidence>
<dbReference type="HAMAP" id="MF_00125">
    <property type="entry name" value="HisZ"/>
    <property type="match status" value="1"/>
</dbReference>
<feature type="binding site" evidence="9">
    <location>
        <position position="130"/>
    </location>
    <ligand>
        <name>L-histidine</name>
        <dbReference type="ChEBI" id="CHEBI:57595"/>
    </ligand>
</feature>
<keyword evidence="11" id="KW-0328">Glycosyltransferase</keyword>
<comment type="subcellular location">
    <subcellularLocation>
        <location evidence="1 8">Cytoplasm</location>
    </subcellularLocation>
</comment>
<evidence type="ECO:0000259" key="10">
    <source>
        <dbReference type="Pfam" id="PF13393"/>
    </source>
</evidence>
<feature type="domain" description="Class II Histidinyl-tRNA synthetase (HisRS)-like catalytic core" evidence="10">
    <location>
        <begin position="12"/>
        <end position="321"/>
    </location>
</feature>
<proteinExistence type="inferred from homology"/>
<dbReference type="NCBIfam" id="NF008935">
    <property type="entry name" value="PRK12292.1-1"/>
    <property type="match status" value="1"/>
</dbReference>